<keyword evidence="2" id="KW-1133">Transmembrane helix</keyword>
<organism evidence="3 4">
    <name type="scientific">Prevotella pectinovora</name>
    <dbReference type="NCBI Taxonomy" id="1602169"/>
    <lineage>
        <taxon>Bacteria</taxon>
        <taxon>Pseudomonadati</taxon>
        <taxon>Bacteroidota</taxon>
        <taxon>Bacteroidia</taxon>
        <taxon>Bacteroidales</taxon>
        <taxon>Prevotellaceae</taxon>
        <taxon>Prevotella</taxon>
    </lineage>
</organism>
<gene>
    <name evidence="3" type="ORF">ST44_11230</name>
</gene>
<evidence type="ECO:0000256" key="1">
    <source>
        <dbReference type="SAM" id="Coils"/>
    </source>
</evidence>
<dbReference type="EMBL" id="JXQK01000080">
    <property type="protein sequence ID" value="KIP60559.1"/>
    <property type="molecule type" value="Genomic_DNA"/>
</dbReference>
<comment type="caution">
    <text evidence="3">The sequence shown here is derived from an EMBL/GenBank/DDBJ whole genome shotgun (WGS) entry which is preliminary data.</text>
</comment>
<feature type="coiled-coil region" evidence="1">
    <location>
        <begin position="26"/>
        <end position="162"/>
    </location>
</feature>
<keyword evidence="2" id="KW-0812">Transmembrane</keyword>
<dbReference type="GeneID" id="93484135"/>
<dbReference type="STRING" id="1602171.ST44_11230"/>
<dbReference type="Proteomes" id="UP000032046">
    <property type="component" value="Unassembled WGS sequence"/>
</dbReference>
<evidence type="ECO:0000256" key="2">
    <source>
        <dbReference type="SAM" id="Phobius"/>
    </source>
</evidence>
<keyword evidence="2" id="KW-0472">Membrane</keyword>
<dbReference type="AlphaFoldDB" id="A0A0D0ITV2"/>
<evidence type="ECO:0000313" key="3">
    <source>
        <dbReference type="EMBL" id="KIP60559.1"/>
    </source>
</evidence>
<reference evidence="3 4" key="1">
    <citation type="submission" date="2015-01" db="EMBL/GenBank/DDBJ databases">
        <title>Comparative genomics of non-oral Prevotella species.</title>
        <authorList>
            <person name="Accetto T."/>
            <person name="Nograsek B."/>
            <person name="Avgustin G."/>
        </authorList>
    </citation>
    <scope>NUCLEOTIDE SEQUENCE [LARGE SCALE GENOMIC DNA]</scope>
    <source>
        <strain evidence="3 4">P5-119</strain>
    </source>
</reference>
<keyword evidence="4" id="KW-1185">Reference proteome</keyword>
<evidence type="ECO:0000313" key="4">
    <source>
        <dbReference type="Proteomes" id="UP000032046"/>
    </source>
</evidence>
<evidence type="ECO:0008006" key="5">
    <source>
        <dbReference type="Google" id="ProtNLM"/>
    </source>
</evidence>
<name>A0A0D0ITV2_9BACT</name>
<accession>A0A0D0ITV2</accession>
<keyword evidence="1" id="KW-0175">Coiled coil</keyword>
<dbReference type="RefSeq" id="WP_042520005.1">
    <property type="nucleotide sequence ID" value="NZ_JBGLIV010000001.1"/>
</dbReference>
<proteinExistence type="predicted"/>
<feature type="transmembrane region" description="Helical" evidence="2">
    <location>
        <begin position="6"/>
        <end position="25"/>
    </location>
</feature>
<sequence length="292" mass="32613">MNKKVLIPLVVVGVLLLGGIAYLTMSLQKEKQANKAMQELAEMDKKEMENEYQQFADQYSEMKTRINNDSIVAQLTREQERTEALLQELKNVKSSDAREIARLKKELATCRAVIRSYVLEIDSLNRLNQNLTAENTRVKGQYEEATRQIEGLNSDKASLSEKVAIAAQLDATGITMGAKKNNGAKKNVKKIKDAKLITVGFTITRNVTAQNGKRQLYVRITTPAGGVMGASGSFKYENRSLQYTMAKTIEYTGNETPVTMYWNVSETLNPGTYSVSVFADGNLIGQRNFTFK</sequence>
<protein>
    <recommendedName>
        <fullName evidence="5">Chromosome segregation protein SMC</fullName>
    </recommendedName>
</protein>